<dbReference type="SUPFAM" id="SSF74650">
    <property type="entry name" value="Galactose mutarotase-like"/>
    <property type="match status" value="1"/>
</dbReference>
<accession>A0AAJ1X064</accession>
<dbReference type="EMBL" id="JAUTAN010000001">
    <property type="protein sequence ID" value="MDQ1102799.1"/>
    <property type="molecule type" value="Genomic_DNA"/>
</dbReference>
<feature type="binding site" evidence="8">
    <location>
        <begin position="78"/>
        <end position="79"/>
    </location>
    <ligand>
        <name>beta-D-galactose</name>
        <dbReference type="ChEBI" id="CHEBI:27667"/>
    </ligand>
</feature>
<evidence type="ECO:0000313" key="9">
    <source>
        <dbReference type="EMBL" id="MDQ1102799.1"/>
    </source>
</evidence>
<dbReference type="PANTHER" id="PTHR10091">
    <property type="entry name" value="ALDOSE-1-EPIMERASE"/>
    <property type="match status" value="1"/>
</dbReference>
<evidence type="ECO:0000256" key="5">
    <source>
        <dbReference type="PIRNR" id="PIRNR005096"/>
    </source>
</evidence>
<evidence type="ECO:0000256" key="8">
    <source>
        <dbReference type="PIRSR" id="PIRSR005096-3"/>
    </source>
</evidence>
<dbReference type="InterPro" id="IPR047215">
    <property type="entry name" value="Galactose_mutarotase-like"/>
</dbReference>
<dbReference type="NCBIfam" id="NF008277">
    <property type="entry name" value="PRK11055.1"/>
    <property type="match status" value="1"/>
</dbReference>
<protein>
    <recommendedName>
        <fullName evidence="5">Aldose 1-epimerase</fullName>
        <ecNumber evidence="5">5.1.3.3</ecNumber>
    </recommendedName>
</protein>
<sequence length="353" mass="37937">MTARVFDQLPDGRDVHLVELGEAPGPTLRLLTLGATVHDLEITGGDGVRRHVALGHGSSATYLASGDYIGGTIGRYANRIRDGHLPLPDGDHTLGTHDRGHHLHGGPDGFDRRLWDLLDHDGHEARFGLTSPDGDQGFPGNLDVEVTFTVTDTSVDIAFTATTDRTTVVNLTQHAYLNLEGRDAGTIDGHLLRVPAEHYTPVDAEGIPTGDHAPVDGTPFDLREPQRLGAVLRTDHPQLRDARGIDHNLVVDPPADAPGDADGLRTMAVLTAPATRTELVLRSDQPGLQVYTGNFLDGALPAVGGGLYRQGDGIALEPQLFPDSPHHPAWPSAVLEPGERYTARHQWVFRAAD</sequence>
<keyword evidence="3 5" id="KW-0413">Isomerase</keyword>
<dbReference type="GO" id="GO:0005737">
    <property type="term" value="C:cytoplasm"/>
    <property type="evidence" value="ECO:0007669"/>
    <property type="project" value="TreeGrafter"/>
</dbReference>
<dbReference type="Gene3D" id="2.70.98.10">
    <property type="match status" value="1"/>
</dbReference>
<dbReference type="InterPro" id="IPR014718">
    <property type="entry name" value="GH-type_carb-bd"/>
</dbReference>
<evidence type="ECO:0000313" key="10">
    <source>
        <dbReference type="Proteomes" id="UP001239215"/>
    </source>
</evidence>
<dbReference type="RefSeq" id="WP_307198258.1">
    <property type="nucleotide sequence ID" value="NZ_JAUTAN010000001.1"/>
</dbReference>
<dbReference type="GO" id="GO:0004034">
    <property type="term" value="F:aldose 1-epimerase activity"/>
    <property type="evidence" value="ECO:0007669"/>
    <property type="project" value="UniProtKB-EC"/>
</dbReference>
<dbReference type="GO" id="GO:0033499">
    <property type="term" value="P:galactose catabolic process via UDP-galactose, Leloir pathway"/>
    <property type="evidence" value="ECO:0007669"/>
    <property type="project" value="TreeGrafter"/>
</dbReference>
<comment type="similarity">
    <text evidence="2 5">Belongs to the aldose epimerase family.</text>
</comment>
<dbReference type="PANTHER" id="PTHR10091:SF0">
    <property type="entry name" value="GALACTOSE MUTAROTASE"/>
    <property type="match status" value="1"/>
</dbReference>
<feature type="active site" description="Proton donor" evidence="6">
    <location>
        <position position="174"/>
    </location>
</feature>
<comment type="caution">
    <text evidence="9">The sequence shown here is derived from an EMBL/GenBank/DDBJ whole genome shotgun (WGS) entry which is preliminary data.</text>
</comment>
<feature type="binding site" evidence="8">
    <location>
        <begin position="174"/>
        <end position="176"/>
    </location>
    <ligand>
        <name>beta-D-galactose</name>
        <dbReference type="ChEBI" id="CHEBI:27667"/>
    </ligand>
</feature>
<evidence type="ECO:0000256" key="2">
    <source>
        <dbReference type="ARBA" id="ARBA00006206"/>
    </source>
</evidence>
<dbReference type="Proteomes" id="UP001239215">
    <property type="component" value="Unassembled WGS sequence"/>
</dbReference>
<evidence type="ECO:0000256" key="6">
    <source>
        <dbReference type="PIRSR" id="PIRSR005096-1"/>
    </source>
</evidence>
<dbReference type="InterPro" id="IPR015443">
    <property type="entry name" value="Aldose_1-epimerase"/>
</dbReference>
<proteinExistence type="inferred from homology"/>
<name>A0AAJ1X064_9ACTN</name>
<gene>
    <name evidence="9" type="ORF">QE405_000083</name>
</gene>
<feature type="binding site" evidence="7">
    <location>
        <position position="246"/>
    </location>
    <ligand>
        <name>beta-D-galactose</name>
        <dbReference type="ChEBI" id="CHEBI:27667"/>
    </ligand>
</feature>
<dbReference type="AlphaFoldDB" id="A0AAJ1X064"/>
<evidence type="ECO:0000256" key="7">
    <source>
        <dbReference type="PIRSR" id="PIRSR005096-2"/>
    </source>
</evidence>
<evidence type="ECO:0000256" key="4">
    <source>
        <dbReference type="ARBA" id="ARBA00023277"/>
    </source>
</evidence>
<evidence type="ECO:0000256" key="1">
    <source>
        <dbReference type="ARBA" id="ARBA00005028"/>
    </source>
</evidence>
<dbReference type="InterPro" id="IPR011013">
    <property type="entry name" value="Gal_mutarotase_sf_dom"/>
</dbReference>
<evidence type="ECO:0000256" key="3">
    <source>
        <dbReference type="ARBA" id="ARBA00023235"/>
    </source>
</evidence>
<dbReference type="GO" id="GO:0006006">
    <property type="term" value="P:glucose metabolic process"/>
    <property type="evidence" value="ECO:0007669"/>
    <property type="project" value="TreeGrafter"/>
</dbReference>
<dbReference type="EC" id="5.1.3.3" evidence="5"/>
<keyword evidence="4 5" id="KW-0119">Carbohydrate metabolism</keyword>
<dbReference type="Pfam" id="PF01263">
    <property type="entry name" value="Aldose_epim"/>
    <property type="match status" value="1"/>
</dbReference>
<dbReference type="PIRSF" id="PIRSF005096">
    <property type="entry name" value="GALM"/>
    <property type="match status" value="1"/>
</dbReference>
<dbReference type="GO" id="GO:0030246">
    <property type="term" value="F:carbohydrate binding"/>
    <property type="evidence" value="ECO:0007669"/>
    <property type="project" value="InterPro"/>
</dbReference>
<feature type="active site" description="Proton acceptor" evidence="6">
    <location>
        <position position="317"/>
    </location>
</feature>
<comment type="catalytic activity">
    <reaction evidence="5">
        <text>alpha-D-glucose = beta-D-glucose</text>
        <dbReference type="Rhea" id="RHEA:10264"/>
        <dbReference type="ChEBI" id="CHEBI:15903"/>
        <dbReference type="ChEBI" id="CHEBI:17925"/>
        <dbReference type="EC" id="5.1.3.3"/>
    </reaction>
</comment>
<organism evidence="9 10">
    <name type="scientific">Nocardioides zeae</name>
    <dbReference type="NCBI Taxonomy" id="1457234"/>
    <lineage>
        <taxon>Bacteria</taxon>
        <taxon>Bacillati</taxon>
        <taxon>Actinomycetota</taxon>
        <taxon>Actinomycetes</taxon>
        <taxon>Propionibacteriales</taxon>
        <taxon>Nocardioidaceae</taxon>
        <taxon>Nocardioides</taxon>
    </lineage>
</organism>
<comment type="pathway">
    <text evidence="1 5">Carbohydrate metabolism; hexose metabolism.</text>
</comment>
<dbReference type="CDD" id="cd09019">
    <property type="entry name" value="galactose_mutarotase_like"/>
    <property type="match status" value="1"/>
</dbReference>
<reference evidence="9" key="1">
    <citation type="submission" date="2023-07" db="EMBL/GenBank/DDBJ databases">
        <title>Functional and genomic diversity of the sorghum phyllosphere microbiome.</title>
        <authorList>
            <person name="Shade A."/>
        </authorList>
    </citation>
    <scope>NUCLEOTIDE SEQUENCE</scope>
    <source>
        <strain evidence="9">SORGH_AS_1067</strain>
    </source>
</reference>
<dbReference type="InterPro" id="IPR008183">
    <property type="entry name" value="Aldose_1/G6P_1-epimerase"/>
</dbReference>